<feature type="domain" description="N-acetyltransferase" evidence="1">
    <location>
        <begin position="2"/>
        <end position="155"/>
    </location>
</feature>
<name>A0A364K205_9BACL</name>
<dbReference type="InterPro" id="IPR016181">
    <property type="entry name" value="Acyl_CoA_acyltransferase"/>
</dbReference>
<dbReference type="Proteomes" id="UP000251213">
    <property type="component" value="Unassembled WGS sequence"/>
</dbReference>
<sequence>MINIRPVNNEDHSFILGLATRFLKFKQLDWRDSEKMLAAQIRLAEEAISGKPEGSELFVAEDQDKNLLGYLLMGVVPDFFTKEPKGFIYSIAVDEHVEGKGVGRALLHFAEEWARKKGCKLLALNVFAENQRAYSFYEKSGFITETCTMVKPLKR</sequence>
<gene>
    <name evidence="2" type="ORF">DL897_14835</name>
</gene>
<protein>
    <submittedName>
        <fullName evidence="2">N-acetyltransferase</fullName>
    </submittedName>
</protein>
<dbReference type="OrthoDB" id="9797826at2"/>
<dbReference type="AlphaFoldDB" id="A0A364K205"/>
<accession>A0A364K205</accession>
<dbReference type="PANTHER" id="PTHR43617">
    <property type="entry name" value="L-AMINO ACID N-ACETYLTRANSFERASE"/>
    <property type="match status" value="1"/>
</dbReference>
<dbReference type="CDD" id="cd04301">
    <property type="entry name" value="NAT_SF"/>
    <property type="match status" value="1"/>
</dbReference>
<evidence type="ECO:0000313" key="2">
    <source>
        <dbReference type="EMBL" id="RAL22068.1"/>
    </source>
</evidence>
<dbReference type="InterPro" id="IPR000182">
    <property type="entry name" value="GNAT_dom"/>
</dbReference>
<dbReference type="SUPFAM" id="SSF55729">
    <property type="entry name" value="Acyl-CoA N-acyltransferases (Nat)"/>
    <property type="match status" value="1"/>
</dbReference>
<organism evidence="2 3">
    <name type="scientific">Thermoflavimicrobium daqui</name>
    <dbReference type="NCBI Taxonomy" id="2137476"/>
    <lineage>
        <taxon>Bacteria</taxon>
        <taxon>Bacillati</taxon>
        <taxon>Bacillota</taxon>
        <taxon>Bacilli</taxon>
        <taxon>Bacillales</taxon>
        <taxon>Thermoactinomycetaceae</taxon>
        <taxon>Thermoflavimicrobium</taxon>
    </lineage>
</organism>
<dbReference type="Gene3D" id="3.40.630.30">
    <property type="match status" value="1"/>
</dbReference>
<dbReference type="EMBL" id="QJKK01000010">
    <property type="protein sequence ID" value="RAL22068.1"/>
    <property type="molecule type" value="Genomic_DNA"/>
</dbReference>
<evidence type="ECO:0000259" key="1">
    <source>
        <dbReference type="PROSITE" id="PS51186"/>
    </source>
</evidence>
<evidence type="ECO:0000313" key="3">
    <source>
        <dbReference type="Proteomes" id="UP000251213"/>
    </source>
</evidence>
<keyword evidence="2" id="KW-0808">Transferase</keyword>
<reference evidence="2 3" key="1">
    <citation type="submission" date="2018-06" db="EMBL/GenBank/DDBJ databases">
        <title>Thermoflavimicrobium daqus sp. nov., a thermophilic microbe isolated from Moutai-flavour Daqu.</title>
        <authorList>
            <person name="Wang X."/>
            <person name="Zhou H."/>
        </authorList>
    </citation>
    <scope>NUCLEOTIDE SEQUENCE [LARGE SCALE GENOMIC DNA]</scope>
    <source>
        <strain evidence="2 3">FBKL4.011</strain>
    </source>
</reference>
<dbReference type="Pfam" id="PF00583">
    <property type="entry name" value="Acetyltransf_1"/>
    <property type="match status" value="1"/>
</dbReference>
<dbReference type="GO" id="GO:0016747">
    <property type="term" value="F:acyltransferase activity, transferring groups other than amino-acyl groups"/>
    <property type="evidence" value="ECO:0007669"/>
    <property type="project" value="InterPro"/>
</dbReference>
<dbReference type="PROSITE" id="PS51186">
    <property type="entry name" value="GNAT"/>
    <property type="match status" value="1"/>
</dbReference>
<keyword evidence="3" id="KW-1185">Reference proteome</keyword>
<dbReference type="PANTHER" id="PTHR43617:SF34">
    <property type="entry name" value="PUTATIVE-RELATED"/>
    <property type="match status" value="1"/>
</dbReference>
<dbReference type="RefSeq" id="WP_113659911.1">
    <property type="nucleotide sequence ID" value="NZ_KZ845672.1"/>
</dbReference>
<comment type="caution">
    <text evidence="2">The sequence shown here is derived from an EMBL/GenBank/DDBJ whole genome shotgun (WGS) entry which is preliminary data.</text>
</comment>
<proteinExistence type="predicted"/>
<reference evidence="2 3" key="2">
    <citation type="submission" date="2018-06" db="EMBL/GenBank/DDBJ databases">
        <authorList>
            <person name="Zhirakovskaya E."/>
        </authorList>
    </citation>
    <scope>NUCLEOTIDE SEQUENCE [LARGE SCALE GENOMIC DNA]</scope>
    <source>
        <strain evidence="2 3">FBKL4.011</strain>
    </source>
</reference>
<dbReference type="InterPro" id="IPR050276">
    <property type="entry name" value="MshD_Acetyltransferase"/>
</dbReference>